<evidence type="ECO:0000256" key="3">
    <source>
        <dbReference type="ARBA" id="ARBA00022723"/>
    </source>
</evidence>
<reference evidence="7 8" key="1">
    <citation type="journal article" date="2015" name="Genome Announc.">
        <title>Complete Genome of Geobacter pickeringii G13T, a Metal-Reducing Isolate from Sedimentary Kaolin Deposits.</title>
        <authorList>
            <person name="Badalamenti J.P."/>
            <person name="Bond D.R."/>
        </authorList>
    </citation>
    <scope>NUCLEOTIDE SEQUENCE [LARGE SCALE GENOMIC DNA]</scope>
    <source>
        <strain evidence="7 8">G13</strain>
    </source>
</reference>
<evidence type="ECO:0000259" key="6">
    <source>
        <dbReference type="Pfam" id="PF04055"/>
    </source>
</evidence>
<dbReference type="NCBIfam" id="TIGR03916">
    <property type="entry name" value="rSAM_link_UDG"/>
    <property type="match status" value="1"/>
</dbReference>
<dbReference type="SFLD" id="SFLDG01102">
    <property type="entry name" value="Uncharacterised_Radical_SAM_Su"/>
    <property type="match status" value="1"/>
</dbReference>
<evidence type="ECO:0000313" key="7">
    <source>
        <dbReference type="EMBL" id="AJE02096.1"/>
    </source>
</evidence>
<evidence type="ECO:0000313" key="8">
    <source>
        <dbReference type="Proteomes" id="UP000057609"/>
    </source>
</evidence>
<dbReference type="Proteomes" id="UP000057609">
    <property type="component" value="Chromosome"/>
</dbReference>
<dbReference type="CDD" id="cd01335">
    <property type="entry name" value="Radical_SAM"/>
    <property type="match status" value="1"/>
</dbReference>
<dbReference type="SUPFAM" id="SSF102114">
    <property type="entry name" value="Radical SAM enzymes"/>
    <property type="match status" value="1"/>
</dbReference>
<dbReference type="InterPro" id="IPR007197">
    <property type="entry name" value="rSAM"/>
</dbReference>
<dbReference type="OrthoDB" id="9801154at2"/>
<dbReference type="InterPro" id="IPR010994">
    <property type="entry name" value="RuvA_2-like"/>
</dbReference>
<dbReference type="Gene3D" id="3.20.20.70">
    <property type="entry name" value="Aldolase class I"/>
    <property type="match status" value="1"/>
</dbReference>
<feature type="domain" description="Radical SAM core" evidence="6">
    <location>
        <begin position="61"/>
        <end position="197"/>
    </location>
</feature>
<dbReference type="KEGG" id="gpi:GPICK_00725"/>
<sequence>MPEFTLAEKLEILADGAKYDVSCASSGSSRRNSGGIGNAAQCGICHSWTADGRCVSLLKILLTNACIYDCAYCVNRRSNDTRRVMLTPAEVAELTIGFYRRNAIEGLFLSTGVVRDPDHTMELLIEAVWQLREEHRFNGYIHVKVVPGADLLLVERLGRHADRVSINMELPTRESLKLLAPDKSREAIVAPMRRVGELIVQTKEERKCSRKIPPFAPAGQSTQLIVGASGESDLQIVSLAAGLYGRLAMKRVYYSAFVPVNRDERLPVVVGTPPLVREHRLYQADWLMRYYGFAAGELLDEERPNLDLALDPKVGWALRNLHLFPLEVNRADYESLLRVPGIGVRSAQRIVRARRGGHLTLDDLPKLGVVMKRARYFVTARGRFAADLAPDAPGLRGRLLEKPAPPPRWSQPSLFAGTAGIDLRSAITGEL</sequence>
<dbReference type="Pfam" id="PF04055">
    <property type="entry name" value="Radical_SAM"/>
    <property type="match status" value="1"/>
</dbReference>
<keyword evidence="8" id="KW-1185">Reference proteome</keyword>
<name>A0A0B5BDD5_9BACT</name>
<comment type="cofactor">
    <cofactor evidence="1">
        <name>[4Fe-4S] cluster</name>
        <dbReference type="ChEBI" id="CHEBI:49883"/>
    </cofactor>
</comment>
<accession>A0A0B5BDD5</accession>
<protein>
    <submittedName>
        <fullName evidence="7">Biotin synthase</fullName>
    </submittedName>
</protein>
<gene>
    <name evidence="7" type="ORF">GPICK_00725</name>
</gene>
<evidence type="ECO:0000256" key="5">
    <source>
        <dbReference type="ARBA" id="ARBA00023014"/>
    </source>
</evidence>
<keyword evidence="4" id="KW-0408">Iron</keyword>
<keyword evidence="2" id="KW-0949">S-adenosyl-L-methionine</keyword>
<dbReference type="InterPro" id="IPR051675">
    <property type="entry name" value="Endo/Exo/Phosphatase_dom_1"/>
</dbReference>
<keyword evidence="5" id="KW-0411">Iron-sulfur</keyword>
<dbReference type="AlphaFoldDB" id="A0A0B5BDD5"/>
<dbReference type="Gene3D" id="1.10.150.320">
    <property type="entry name" value="Photosystem II 12 kDa extrinsic protein"/>
    <property type="match status" value="1"/>
</dbReference>
<evidence type="ECO:0000256" key="1">
    <source>
        <dbReference type="ARBA" id="ARBA00001966"/>
    </source>
</evidence>
<dbReference type="RefSeq" id="WP_039739627.1">
    <property type="nucleotide sequence ID" value="NZ_CP009788.1"/>
</dbReference>
<dbReference type="SFLD" id="SFLDS00029">
    <property type="entry name" value="Radical_SAM"/>
    <property type="match status" value="1"/>
</dbReference>
<dbReference type="InterPro" id="IPR013785">
    <property type="entry name" value="Aldolase_TIM"/>
</dbReference>
<evidence type="ECO:0000256" key="2">
    <source>
        <dbReference type="ARBA" id="ARBA00022691"/>
    </source>
</evidence>
<dbReference type="GO" id="GO:0046872">
    <property type="term" value="F:metal ion binding"/>
    <property type="evidence" value="ECO:0007669"/>
    <property type="project" value="UniProtKB-KW"/>
</dbReference>
<keyword evidence="3" id="KW-0479">Metal-binding</keyword>
<dbReference type="GO" id="GO:0003824">
    <property type="term" value="F:catalytic activity"/>
    <property type="evidence" value="ECO:0007669"/>
    <property type="project" value="InterPro"/>
</dbReference>
<evidence type="ECO:0000256" key="4">
    <source>
        <dbReference type="ARBA" id="ARBA00023004"/>
    </source>
</evidence>
<dbReference type="InterPro" id="IPR023874">
    <property type="entry name" value="DNA_rSAM_put"/>
</dbReference>
<organism evidence="7 8">
    <name type="scientific">Geobacter pickeringii</name>
    <dbReference type="NCBI Taxonomy" id="345632"/>
    <lineage>
        <taxon>Bacteria</taxon>
        <taxon>Pseudomonadati</taxon>
        <taxon>Thermodesulfobacteriota</taxon>
        <taxon>Desulfuromonadia</taxon>
        <taxon>Geobacterales</taxon>
        <taxon>Geobacteraceae</taxon>
        <taxon>Geobacter</taxon>
    </lineage>
</organism>
<dbReference type="STRING" id="345632.GPICK_00725"/>
<dbReference type="SUPFAM" id="SSF47781">
    <property type="entry name" value="RuvA domain 2-like"/>
    <property type="match status" value="1"/>
</dbReference>
<proteinExistence type="predicted"/>
<dbReference type="PANTHER" id="PTHR21180:SF9">
    <property type="entry name" value="TYPE II SECRETION SYSTEM PROTEIN K"/>
    <property type="match status" value="1"/>
</dbReference>
<dbReference type="GO" id="GO:0051536">
    <property type="term" value="F:iron-sulfur cluster binding"/>
    <property type="evidence" value="ECO:0007669"/>
    <property type="project" value="UniProtKB-KW"/>
</dbReference>
<dbReference type="PANTHER" id="PTHR21180">
    <property type="entry name" value="ENDONUCLEASE/EXONUCLEASE/PHOSPHATASE FAMILY DOMAIN-CONTAINING PROTEIN 1"/>
    <property type="match status" value="1"/>
</dbReference>
<dbReference type="EMBL" id="CP009788">
    <property type="protein sequence ID" value="AJE02096.1"/>
    <property type="molecule type" value="Genomic_DNA"/>
</dbReference>
<dbReference type="HOGENOM" id="CLU_033784_0_0_7"/>
<dbReference type="InterPro" id="IPR058240">
    <property type="entry name" value="rSAM_sf"/>
</dbReference>